<dbReference type="OMA" id="QRRTVYI"/>
<gene>
    <name evidence="2" type="ORF">LOTGIDRAFT_66992</name>
</gene>
<feature type="non-terminal residue" evidence="2">
    <location>
        <position position="79"/>
    </location>
</feature>
<protein>
    <recommendedName>
        <fullName evidence="1">DEAD-box helicase OB fold domain-containing protein</fullName>
    </recommendedName>
</protein>
<feature type="domain" description="DEAD-box helicase OB fold" evidence="1">
    <location>
        <begin position="1"/>
        <end position="77"/>
    </location>
</feature>
<dbReference type="EMBL" id="KB203854">
    <property type="protein sequence ID" value="ESO82673.1"/>
    <property type="molecule type" value="Genomic_DNA"/>
</dbReference>
<evidence type="ECO:0000259" key="1">
    <source>
        <dbReference type="Pfam" id="PF07717"/>
    </source>
</evidence>
<dbReference type="HOGENOM" id="CLU_001832_8_2_1"/>
<dbReference type="Pfam" id="PF07717">
    <property type="entry name" value="OB_NTP_bind"/>
    <property type="match status" value="1"/>
</dbReference>
<dbReference type="STRING" id="225164.V3YX78"/>
<accession>V3YX78</accession>
<name>V3YX78_LOTGI</name>
<keyword evidence="3" id="KW-1185">Reference proteome</keyword>
<proteinExistence type="predicted"/>
<feature type="non-terminal residue" evidence="2">
    <location>
        <position position="1"/>
    </location>
</feature>
<reference evidence="2 3" key="1">
    <citation type="journal article" date="2013" name="Nature">
        <title>Insights into bilaterian evolution from three spiralian genomes.</title>
        <authorList>
            <person name="Simakov O."/>
            <person name="Marletaz F."/>
            <person name="Cho S.J."/>
            <person name="Edsinger-Gonzales E."/>
            <person name="Havlak P."/>
            <person name="Hellsten U."/>
            <person name="Kuo D.H."/>
            <person name="Larsson T."/>
            <person name="Lv J."/>
            <person name="Arendt D."/>
            <person name="Savage R."/>
            <person name="Osoegawa K."/>
            <person name="de Jong P."/>
            <person name="Grimwood J."/>
            <person name="Chapman J.A."/>
            <person name="Shapiro H."/>
            <person name="Aerts A."/>
            <person name="Otillar R.P."/>
            <person name="Terry A.Y."/>
            <person name="Boore J.L."/>
            <person name="Grigoriev I.V."/>
            <person name="Lindberg D.R."/>
            <person name="Seaver E.C."/>
            <person name="Weisblat D.A."/>
            <person name="Putnam N.H."/>
            <person name="Rokhsar D.S."/>
        </authorList>
    </citation>
    <scope>NUCLEOTIDE SEQUENCE [LARGE SCALE GENOMIC DNA]</scope>
</reference>
<dbReference type="KEGG" id="lgi:LOTGIDRAFT_66992"/>
<dbReference type="AlphaFoldDB" id="V3YX78"/>
<dbReference type="GeneID" id="20251801"/>
<dbReference type="OrthoDB" id="10253254at2759"/>
<organism evidence="2 3">
    <name type="scientific">Lottia gigantea</name>
    <name type="common">Giant owl limpet</name>
    <dbReference type="NCBI Taxonomy" id="225164"/>
    <lineage>
        <taxon>Eukaryota</taxon>
        <taxon>Metazoa</taxon>
        <taxon>Spiralia</taxon>
        <taxon>Lophotrochozoa</taxon>
        <taxon>Mollusca</taxon>
        <taxon>Gastropoda</taxon>
        <taxon>Patellogastropoda</taxon>
        <taxon>Lottioidea</taxon>
        <taxon>Lottiidae</taxon>
        <taxon>Lottia</taxon>
    </lineage>
</organism>
<dbReference type="Proteomes" id="UP000030746">
    <property type="component" value="Unassembled WGS sequence"/>
</dbReference>
<sequence>QRCITSGFFANAAKLHYSGEYRTIRDDQTLHIHPTSVLFPEIPSKWVVFNEVIQTSKYFMRDLTVIKPEWLCELAPHFY</sequence>
<dbReference type="RefSeq" id="XP_009066394.1">
    <property type="nucleotide sequence ID" value="XM_009068146.1"/>
</dbReference>
<dbReference type="CTD" id="20251801"/>
<dbReference type="InterPro" id="IPR011709">
    <property type="entry name" value="DEAD-box_helicase_OB_fold"/>
</dbReference>
<evidence type="ECO:0000313" key="3">
    <source>
        <dbReference type="Proteomes" id="UP000030746"/>
    </source>
</evidence>
<evidence type="ECO:0000313" key="2">
    <source>
        <dbReference type="EMBL" id="ESO82673.1"/>
    </source>
</evidence>